<dbReference type="AlphaFoldDB" id="A0AA89AI78"/>
<comment type="subcellular location">
    <subcellularLocation>
        <location evidence="1">Nucleus inner membrane</location>
        <topology evidence="1">Multi-pass membrane protein</topology>
        <orientation evidence="1">Nucleoplasmic side</orientation>
    </subcellularLocation>
</comment>
<sequence>MGTALVLWFLYLSSCSVSAEGHSLVVAQSTTLQLSPGVLVERSPGIKPGVKVVCERVHIHGLPRLKNLRKFAHLLKVNVSHANSGDRLPNVEVCFHRNASLGIGTCPQGQWERLTKGSWARSMSPFDHKLLDIRITGSSSANLVISIHEEFLLYRLIFLALGITMLTLASFLSKSLVFYYSGAMAVGVALVILIILFQGMKLLPTGRKSSLAVFLYSSLIGLGTFVLSYVPRLLRSVLVEMGVSEDMYNPLAVIVLFFIFVTGAWLGFWVVRKFVLTEDGSVDTGVSLFVAWSIRIFASVMILQSSVDPLLAAGALVCGVIVSSILRRIIDFSLVRCFTRAIISSGSSTKQQPSQLSDTETFYSSFHNTPERRKVSKEEWERFTKESTRKALEGLVASPDFSKWAAAHADRITLTPNKDTTERRAEFTLPAHSMRGVEPCVGQAKARPAWLLKRRAPREAGFTEQRKLPALQQWKDNGSVLHRSTKARR</sequence>
<keyword evidence="7" id="KW-0539">Nucleus</keyword>
<name>A0AA89AI78_9ASTE</name>
<evidence type="ECO:0000256" key="6">
    <source>
        <dbReference type="ARBA" id="ARBA00023136"/>
    </source>
</evidence>
<protein>
    <recommendedName>
        <fullName evidence="13">Nuclear envelope integral membrane protein 1</fullName>
    </recommendedName>
</protein>
<dbReference type="PANTHER" id="PTHR31587:SF4">
    <property type="entry name" value="TRANSMEMBRANE PROTEIN (DUF2215)"/>
    <property type="match status" value="1"/>
</dbReference>
<dbReference type="PANTHER" id="PTHR31587">
    <property type="entry name" value="TRANSMEMBRANE PROTEIN (DUF2215)"/>
    <property type="match status" value="1"/>
</dbReference>
<dbReference type="Pfam" id="PF10225">
    <property type="entry name" value="NEMP"/>
    <property type="match status" value="1"/>
</dbReference>
<keyword evidence="12" id="KW-1185">Reference proteome</keyword>
<evidence type="ECO:0000256" key="10">
    <source>
        <dbReference type="SAM" id="SignalP"/>
    </source>
</evidence>
<evidence type="ECO:0000256" key="5">
    <source>
        <dbReference type="ARBA" id="ARBA00022989"/>
    </source>
</evidence>
<keyword evidence="4 10" id="KW-0732">Signal</keyword>
<evidence type="ECO:0000256" key="7">
    <source>
        <dbReference type="ARBA" id="ARBA00023242"/>
    </source>
</evidence>
<feature type="transmembrane region" description="Helical" evidence="9">
    <location>
        <begin position="310"/>
        <end position="330"/>
    </location>
</feature>
<evidence type="ECO:0000256" key="1">
    <source>
        <dbReference type="ARBA" id="ARBA00004575"/>
    </source>
</evidence>
<evidence type="ECO:0008006" key="13">
    <source>
        <dbReference type="Google" id="ProtNLM"/>
    </source>
</evidence>
<evidence type="ECO:0000313" key="12">
    <source>
        <dbReference type="Proteomes" id="UP001188597"/>
    </source>
</evidence>
<dbReference type="EMBL" id="JAVXUP010002579">
    <property type="protein sequence ID" value="KAK3002506.1"/>
    <property type="molecule type" value="Genomic_DNA"/>
</dbReference>
<evidence type="ECO:0000256" key="4">
    <source>
        <dbReference type="ARBA" id="ARBA00022729"/>
    </source>
</evidence>
<dbReference type="GO" id="GO:0005637">
    <property type="term" value="C:nuclear inner membrane"/>
    <property type="evidence" value="ECO:0007669"/>
    <property type="project" value="UniProtKB-SubCell"/>
</dbReference>
<accession>A0AA89AI78</accession>
<keyword evidence="3 9" id="KW-0812">Transmembrane</keyword>
<feature type="transmembrane region" description="Helical" evidence="9">
    <location>
        <begin position="177"/>
        <end position="197"/>
    </location>
</feature>
<dbReference type="Proteomes" id="UP001188597">
    <property type="component" value="Unassembled WGS sequence"/>
</dbReference>
<gene>
    <name evidence="11" type="ORF">RJ639_021492</name>
</gene>
<feature type="region of interest" description="Disordered" evidence="8">
    <location>
        <begin position="463"/>
        <end position="489"/>
    </location>
</feature>
<proteinExistence type="inferred from homology"/>
<keyword evidence="6 9" id="KW-0472">Membrane</keyword>
<evidence type="ECO:0000256" key="3">
    <source>
        <dbReference type="ARBA" id="ARBA00022692"/>
    </source>
</evidence>
<reference evidence="11" key="1">
    <citation type="submission" date="2022-12" db="EMBL/GenBank/DDBJ databases">
        <title>Draft genome assemblies for two species of Escallonia (Escalloniales).</title>
        <authorList>
            <person name="Chanderbali A."/>
            <person name="Dervinis C."/>
            <person name="Anghel I."/>
            <person name="Soltis D."/>
            <person name="Soltis P."/>
            <person name="Zapata F."/>
        </authorList>
    </citation>
    <scope>NUCLEOTIDE SEQUENCE</scope>
    <source>
        <strain evidence="11">UCBG64.0493</strain>
        <tissue evidence="11">Leaf</tissue>
    </source>
</reference>
<evidence type="ECO:0000256" key="8">
    <source>
        <dbReference type="SAM" id="MobiDB-lite"/>
    </source>
</evidence>
<evidence type="ECO:0000313" key="11">
    <source>
        <dbReference type="EMBL" id="KAK3002506.1"/>
    </source>
</evidence>
<feature type="transmembrane region" description="Helical" evidence="9">
    <location>
        <begin position="251"/>
        <end position="272"/>
    </location>
</feature>
<evidence type="ECO:0000256" key="2">
    <source>
        <dbReference type="ARBA" id="ARBA00005748"/>
    </source>
</evidence>
<feature type="transmembrane region" description="Helical" evidence="9">
    <location>
        <begin position="284"/>
        <end position="303"/>
    </location>
</feature>
<keyword evidence="5 9" id="KW-1133">Transmembrane helix</keyword>
<feature type="signal peptide" evidence="10">
    <location>
        <begin position="1"/>
        <end position="21"/>
    </location>
</feature>
<feature type="non-terminal residue" evidence="11">
    <location>
        <position position="1"/>
    </location>
</feature>
<dbReference type="InterPro" id="IPR019358">
    <property type="entry name" value="NEMP_fam"/>
</dbReference>
<evidence type="ECO:0000256" key="9">
    <source>
        <dbReference type="SAM" id="Phobius"/>
    </source>
</evidence>
<feature type="chain" id="PRO_5041704374" description="Nuclear envelope integral membrane protein 1" evidence="10">
    <location>
        <begin position="22"/>
        <end position="489"/>
    </location>
</feature>
<dbReference type="AntiFam" id="ANF00038">
    <property type="entry name" value="Overlaps SRP RNA, same strand"/>
</dbReference>
<feature type="transmembrane region" description="Helical" evidence="9">
    <location>
        <begin position="209"/>
        <end position="230"/>
    </location>
</feature>
<comment type="similarity">
    <text evidence="2">Belongs to the NEMP family.</text>
</comment>
<comment type="caution">
    <text evidence="11">The sequence shown here is derived from an EMBL/GenBank/DDBJ whole genome shotgun (WGS) entry which is preliminary data.</text>
</comment>
<organism evidence="11 12">
    <name type="scientific">Escallonia herrerae</name>
    <dbReference type="NCBI Taxonomy" id="1293975"/>
    <lineage>
        <taxon>Eukaryota</taxon>
        <taxon>Viridiplantae</taxon>
        <taxon>Streptophyta</taxon>
        <taxon>Embryophyta</taxon>
        <taxon>Tracheophyta</taxon>
        <taxon>Spermatophyta</taxon>
        <taxon>Magnoliopsida</taxon>
        <taxon>eudicotyledons</taxon>
        <taxon>Gunneridae</taxon>
        <taxon>Pentapetalae</taxon>
        <taxon>asterids</taxon>
        <taxon>campanulids</taxon>
        <taxon>Escalloniales</taxon>
        <taxon>Escalloniaceae</taxon>
        <taxon>Escallonia</taxon>
    </lineage>
</organism>
<feature type="transmembrane region" description="Helical" evidence="9">
    <location>
        <begin position="152"/>
        <end position="172"/>
    </location>
</feature>